<dbReference type="InterPro" id="IPR000719">
    <property type="entry name" value="Prot_kinase_dom"/>
</dbReference>
<evidence type="ECO:0000259" key="6">
    <source>
        <dbReference type="PROSITE" id="PS50011"/>
    </source>
</evidence>
<evidence type="ECO:0000313" key="7">
    <source>
        <dbReference type="EMBL" id="KAL3318902.1"/>
    </source>
</evidence>
<reference evidence="7 8" key="1">
    <citation type="submission" date="2024-11" db="EMBL/GenBank/DDBJ databases">
        <title>Adaptive evolution of stress response genes in parasites aligns with host niche diversity.</title>
        <authorList>
            <person name="Hahn C."/>
            <person name="Resl P."/>
        </authorList>
    </citation>
    <scope>NUCLEOTIDE SEQUENCE [LARGE SCALE GENOMIC DNA]</scope>
    <source>
        <strain evidence="7">EGGRZ-B1_66</strain>
        <tissue evidence="7">Body</tissue>
    </source>
</reference>
<dbReference type="SMART" id="SM00220">
    <property type="entry name" value="S_TKc"/>
    <property type="match status" value="1"/>
</dbReference>
<evidence type="ECO:0000256" key="2">
    <source>
        <dbReference type="ARBA" id="ARBA00022679"/>
    </source>
</evidence>
<keyword evidence="8" id="KW-1185">Reference proteome</keyword>
<evidence type="ECO:0000256" key="3">
    <source>
        <dbReference type="ARBA" id="ARBA00022741"/>
    </source>
</evidence>
<keyword evidence="1" id="KW-0723">Serine/threonine-protein kinase</keyword>
<dbReference type="GO" id="GO:0005524">
    <property type="term" value="F:ATP binding"/>
    <property type="evidence" value="ECO:0007669"/>
    <property type="project" value="UniProtKB-KW"/>
</dbReference>
<dbReference type="EMBL" id="JBJKFK010000192">
    <property type="protein sequence ID" value="KAL3318902.1"/>
    <property type="molecule type" value="Genomic_DNA"/>
</dbReference>
<keyword evidence="5" id="KW-0067">ATP-binding</keyword>
<dbReference type="SUPFAM" id="SSF56112">
    <property type="entry name" value="Protein kinase-like (PK-like)"/>
    <property type="match status" value="1"/>
</dbReference>
<dbReference type="InterPro" id="IPR050117">
    <property type="entry name" value="MAPK"/>
</dbReference>
<dbReference type="GO" id="GO:0004674">
    <property type="term" value="F:protein serine/threonine kinase activity"/>
    <property type="evidence" value="ECO:0007669"/>
    <property type="project" value="UniProtKB-KW"/>
</dbReference>
<dbReference type="AlphaFoldDB" id="A0ABD2QH88"/>
<name>A0ABD2QH88_9PLAT</name>
<proteinExistence type="predicted"/>
<keyword evidence="2" id="KW-0808">Transferase</keyword>
<dbReference type="InterPro" id="IPR011009">
    <property type="entry name" value="Kinase-like_dom_sf"/>
</dbReference>
<evidence type="ECO:0000313" key="8">
    <source>
        <dbReference type="Proteomes" id="UP001626550"/>
    </source>
</evidence>
<feature type="domain" description="Protein kinase" evidence="6">
    <location>
        <begin position="1"/>
        <end position="264"/>
    </location>
</feature>
<organism evidence="7 8">
    <name type="scientific">Cichlidogyrus casuarinus</name>
    <dbReference type="NCBI Taxonomy" id="1844966"/>
    <lineage>
        <taxon>Eukaryota</taxon>
        <taxon>Metazoa</taxon>
        <taxon>Spiralia</taxon>
        <taxon>Lophotrochozoa</taxon>
        <taxon>Platyhelminthes</taxon>
        <taxon>Monogenea</taxon>
        <taxon>Monopisthocotylea</taxon>
        <taxon>Dactylogyridea</taxon>
        <taxon>Ancyrocephalidae</taxon>
        <taxon>Cichlidogyrus</taxon>
    </lineage>
</organism>
<dbReference type="Gene3D" id="3.30.200.20">
    <property type="entry name" value="Phosphorylase Kinase, domain 1"/>
    <property type="match status" value="1"/>
</dbReference>
<evidence type="ECO:0000256" key="4">
    <source>
        <dbReference type="ARBA" id="ARBA00022777"/>
    </source>
</evidence>
<gene>
    <name evidence="7" type="primary">MAPK13_1</name>
    <name evidence="7" type="ORF">Ciccas_002438</name>
</gene>
<dbReference type="FunFam" id="1.10.510.10:FF:000624">
    <property type="entry name" value="Mitogen-activated protein kinase"/>
    <property type="match status" value="1"/>
</dbReference>
<keyword evidence="3" id="KW-0547">Nucleotide-binding</keyword>
<dbReference type="Gene3D" id="1.10.510.10">
    <property type="entry name" value="Transferase(Phosphotransferase) domain 1"/>
    <property type="match status" value="1"/>
</dbReference>
<dbReference type="Proteomes" id="UP001626550">
    <property type="component" value="Unassembled WGS sequence"/>
</dbReference>
<evidence type="ECO:0000256" key="1">
    <source>
        <dbReference type="ARBA" id="ARBA00022527"/>
    </source>
</evidence>
<dbReference type="PROSITE" id="PS50011">
    <property type="entry name" value="PROTEIN_KINASE_DOM"/>
    <property type="match status" value="1"/>
</dbReference>
<protein>
    <submittedName>
        <fullName evidence="7">Mitogen-activated protein kinase 13</fullName>
    </submittedName>
</protein>
<dbReference type="Pfam" id="PF00069">
    <property type="entry name" value="Pkinase"/>
    <property type="match status" value="1"/>
</dbReference>
<keyword evidence="4 7" id="KW-0418">Kinase</keyword>
<accession>A0ABD2QH88</accession>
<comment type="caution">
    <text evidence="7">The sequence shown here is derived from an EMBL/GenBank/DDBJ whole genome shotgun (WGS) entry which is preliminary data.</text>
</comment>
<sequence>MLKEPLCNENRAKKSYRELAILLHMSHPNIIRLLDAYTTACDARSMKDLYFVFDFLPQNLDGFIRDKVKLEEEIVKTFTYQMLCGLRFIHEAGVVHRDLKPDNIGITEDLRVKIIDFGLSRLNSNYDDDDTAFTEYPFTKCFRAPETFLFPGAYNTQFDLWSVGCIVAFMYLGYSLIKQQKNQLDELKEQLKITGSPDAILLAKLSPNIRAYFENDDDDRFTQFSLSEFLVDASALSLSMLDGLLVLDPDRRFSAKKALEHHFFADLLDNNANESTNRIIPDASFSDRNATIEDWQNRIWDTITVIREIDLNNHI</sequence>
<dbReference type="PANTHER" id="PTHR24055">
    <property type="entry name" value="MITOGEN-ACTIVATED PROTEIN KINASE"/>
    <property type="match status" value="1"/>
</dbReference>
<evidence type="ECO:0000256" key="5">
    <source>
        <dbReference type="ARBA" id="ARBA00022840"/>
    </source>
</evidence>